<proteinExistence type="predicted"/>
<dbReference type="EMBL" id="BMRG01000011">
    <property type="protein sequence ID" value="GGP69436.1"/>
    <property type="molecule type" value="Genomic_DNA"/>
</dbReference>
<evidence type="ECO:0000313" key="2">
    <source>
        <dbReference type="EMBL" id="GGP69436.1"/>
    </source>
</evidence>
<gene>
    <name evidence="2" type="ORF">GCM10010185_47820</name>
</gene>
<dbReference type="AlphaFoldDB" id="A0A918ATF4"/>
<accession>A0A918ATF4</accession>
<evidence type="ECO:0000256" key="1">
    <source>
        <dbReference type="SAM" id="MobiDB-lite"/>
    </source>
</evidence>
<reference evidence="2" key="1">
    <citation type="journal article" date="2014" name="Int. J. Syst. Evol. Microbiol.">
        <title>Complete genome sequence of Corynebacterium casei LMG S-19264T (=DSM 44701T), isolated from a smear-ripened cheese.</title>
        <authorList>
            <consortium name="US DOE Joint Genome Institute (JGI-PGF)"/>
            <person name="Walter F."/>
            <person name="Albersmeier A."/>
            <person name="Kalinowski J."/>
            <person name="Ruckert C."/>
        </authorList>
    </citation>
    <scope>NUCLEOTIDE SEQUENCE</scope>
    <source>
        <strain evidence="2">JCM 3313</strain>
    </source>
</reference>
<sequence>MADLDAFVALEASLRPERTPDAVVSARYLSAFTDVWERGELGYWTVLLHGEVMGFGGVQPKLWHGRRCWNLQAKGSRRSAQSHVCGIPRGDGDGGARPPVPTRPAVLAVVVAVRADEKPNESTGSDRSSVWRPHSRSSPAASDSRNPAGGSW</sequence>
<evidence type="ECO:0000313" key="3">
    <source>
        <dbReference type="Proteomes" id="UP000639606"/>
    </source>
</evidence>
<feature type="region of interest" description="Disordered" evidence="1">
    <location>
        <begin position="77"/>
        <end position="152"/>
    </location>
</feature>
<comment type="caution">
    <text evidence="2">The sequence shown here is derived from an EMBL/GenBank/DDBJ whole genome shotgun (WGS) entry which is preliminary data.</text>
</comment>
<organism evidence="2 3">
    <name type="scientific">Saccharothrix coeruleofusca</name>
    <dbReference type="NCBI Taxonomy" id="33919"/>
    <lineage>
        <taxon>Bacteria</taxon>
        <taxon>Bacillati</taxon>
        <taxon>Actinomycetota</taxon>
        <taxon>Actinomycetes</taxon>
        <taxon>Pseudonocardiales</taxon>
        <taxon>Pseudonocardiaceae</taxon>
        <taxon>Saccharothrix</taxon>
    </lineage>
</organism>
<name>A0A918ATF4_9PSEU</name>
<feature type="compositionally biased region" description="Polar residues" evidence="1">
    <location>
        <begin position="136"/>
        <end position="145"/>
    </location>
</feature>
<feature type="compositionally biased region" description="Low complexity" evidence="1">
    <location>
        <begin position="103"/>
        <end position="113"/>
    </location>
</feature>
<protein>
    <submittedName>
        <fullName evidence="2">Uncharacterized protein</fullName>
    </submittedName>
</protein>
<dbReference type="Proteomes" id="UP000639606">
    <property type="component" value="Unassembled WGS sequence"/>
</dbReference>
<keyword evidence="3" id="KW-1185">Reference proteome</keyword>
<reference evidence="2" key="2">
    <citation type="submission" date="2020-09" db="EMBL/GenBank/DDBJ databases">
        <authorList>
            <person name="Sun Q."/>
            <person name="Ohkuma M."/>
        </authorList>
    </citation>
    <scope>NUCLEOTIDE SEQUENCE</scope>
    <source>
        <strain evidence="2">JCM 3313</strain>
    </source>
</reference>